<protein>
    <submittedName>
        <fullName evidence="2">Metallophosphoesterase</fullName>
    </submittedName>
</protein>
<dbReference type="InterPro" id="IPR050535">
    <property type="entry name" value="DNA_Repair-Maintenance_Comp"/>
</dbReference>
<dbReference type="PANTHER" id="PTHR30337:SF7">
    <property type="entry name" value="PHOSPHOESTERASE"/>
    <property type="match status" value="1"/>
</dbReference>
<dbReference type="Proteomes" id="UP000614200">
    <property type="component" value="Unassembled WGS sequence"/>
</dbReference>
<comment type="caution">
    <text evidence="2">The sequence shown here is derived from an EMBL/GenBank/DDBJ whole genome shotgun (WGS) entry which is preliminary data.</text>
</comment>
<dbReference type="Gene3D" id="3.60.21.10">
    <property type="match status" value="1"/>
</dbReference>
<evidence type="ECO:0000313" key="2">
    <source>
        <dbReference type="EMBL" id="MBF4692790.1"/>
    </source>
</evidence>
<reference evidence="2 3" key="1">
    <citation type="submission" date="2020-11" db="EMBL/GenBank/DDBJ databases">
        <title>Fusibacter basophilias sp. nov.</title>
        <authorList>
            <person name="Qiu D."/>
        </authorList>
    </citation>
    <scope>NUCLEOTIDE SEQUENCE [LARGE SCALE GENOMIC DNA]</scope>
    <source>
        <strain evidence="2 3">Q10-2</strain>
    </source>
</reference>
<dbReference type="SUPFAM" id="SSF56300">
    <property type="entry name" value="Metallo-dependent phosphatases"/>
    <property type="match status" value="1"/>
</dbReference>
<dbReference type="RefSeq" id="WP_194701026.1">
    <property type="nucleotide sequence ID" value="NZ_JADKNH010000003.1"/>
</dbReference>
<gene>
    <name evidence="2" type="ORF">ISU02_06650</name>
</gene>
<dbReference type="InterPro" id="IPR029052">
    <property type="entry name" value="Metallo-depent_PP-like"/>
</dbReference>
<accession>A0ABR9ZSA6</accession>
<feature type="domain" description="Calcineurin-like phosphoesterase" evidence="1">
    <location>
        <begin position="2"/>
        <end position="202"/>
    </location>
</feature>
<dbReference type="InterPro" id="IPR004843">
    <property type="entry name" value="Calcineurin-like_PHP"/>
</dbReference>
<sequence>MIRLLHISDIHLNTGFASKENVVREQLKEGLVKSFERAIEYTISEDLDGVILSGDFLDNDKMPFKLEQIILMLFEKLFHAKKYLFYTTGNHDPMNTAPFLKKFEEEPFFYYFDSDEPKHFQVEMSSGDILEIVGCGHKSKNEKRNLIKQFPRKNNDHLWLGVGHASVPSAFSVGAKEQYMATSLEDIEALKYDYFALGHIHIQQLLSERIAYSGNIQGLNYKEIGDKGGLLIELKKDYIEITPKTFNEVQWEAFDFELSEGIESLHDLETALLAFVSEEISDIDRSSNRLILRINLEGRTPLAHVLKESENLEYLSSLIKRKIGLLNVDIKLLSVSVIVDKQALLEEKTVLSEALSLASHLNENEPLLERLLELPIFDAKMTYREKCSEIQSILESAEDDLIDYFIRGKI</sequence>
<dbReference type="Pfam" id="PF00149">
    <property type="entry name" value="Metallophos"/>
    <property type="match status" value="1"/>
</dbReference>
<name>A0ABR9ZSA6_9FIRM</name>
<dbReference type="EMBL" id="JADKNH010000003">
    <property type="protein sequence ID" value="MBF4692790.1"/>
    <property type="molecule type" value="Genomic_DNA"/>
</dbReference>
<organism evidence="2 3">
    <name type="scientific">Fusibacter ferrireducens</name>
    <dbReference type="NCBI Taxonomy" id="2785058"/>
    <lineage>
        <taxon>Bacteria</taxon>
        <taxon>Bacillati</taxon>
        <taxon>Bacillota</taxon>
        <taxon>Clostridia</taxon>
        <taxon>Eubacteriales</taxon>
        <taxon>Eubacteriales Family XII. Incertae Sedis</taxon>
        <taxon>Fusibacter</taxon>
    </lineage>
</organism>
<proteinExistence type="predicted"/>
<evidence type="ECO:0000313" key="3">
    <source>
        <dbReference type="Proteomes" id="UP000614200"/>
    </source>
</evidence>
<keyword evidence="3" id="KW-1185">Reference proteome</keyword>
<evidence type="ECO:0000259" key="1">
    <source>
        <dbReference type="Pfam" id="PF00149"/>
    </source>
</evidence>
<dbReference type="PANTHER" id="PTHR30337">
    <property type="entry name" value="COMPONENT OF ATP-DEPENDENT DSDNA EXONUCLEASE"/>
    <property type="match status" value="1"/>
</dbReference>